<dbReference type="OrthoDB" id="797043at2"/>
<dbReference type="EMBL" id="RBKU01000001">
    <property type="protein sequence ID" value="RKR80688.1"/>
    <property type="molecule type" value="Genomic_DNA"/>
</dbReference>
<reference evidence="1 2" key="1">
    <citation type="submission" date="2018-10" db="EMBL/GenBank/DDBJ databases">
        <title>Genomic Encyclopedia of Archaeal and Bacterial Type Strains, Phase II (KMG-II): from individual species to whole genera.</title>
        <authorList>
            <person name="Goeker M."/>
        </authorList>
    </citation>
    <scope>NUCLEOTIDE SEQUENCE [LARGE SCALE GENOMIC DNA]</scope>
    <source>
        <strain evidence="1 2">DSM 18602</strain>
    </source>
</reference>
<accession>A0A495IXA8</accession>
<organism evidence="1 2">
    <name type="scientific">Mucilaginibacter gracilis</name>
    <dbReference type="NCBI Taxonomy" id="423350"/>
    <lineage>
        <taxon>Bacteria</taxon>
        <taxon>Pseudomonadati</taxon>
        <taxon>Bacteroidota</taxon>
        <taxon>Sphingobacteriia</taxon>
        <taxon>Sphingobacteriales</taxon>
        <taxon>Sphingobacteriaceae</taxon>
        <taxon>Mucilaginibacter</taxon>
    </lineage>
</organism>
<protein>
    <submittedName>
        <fullName evidence="1">Uncharacterized protein</fullName>
    </submittedName>
</protein>
<comment type="caution">
    <text evidence="1">The sequence shown here is derived from an EMBL/GenBank/DDBJ whole genome shotgun (WGS) entry which is preliminary data.</text>
</comment>
<name>A0A495IXA8_9SPHI</name>
<proteinExistence type="predicted"/>
<evidence type="ECO:0000313" key="2">
    <source>
        <dbReference type="Proteomes" id="UP000268007"/>
    </source>
</evidence>
<dbReference type="RefSeq" id="WP_121196509.1">
    <property type="nucleotide sequence ID" value="NZ_RBKU01000001.1"/>
</dbReference>
<dbReference type="AlphaFoldDB" id="A0A495IXA8"/>
<sequence>MENQNHARKLPVFTIEGTDFYVDTRLNEFREVDAPWNRISMYELSEGEGGLSGLVYDTLKKNVYEEIIDPDNIPPHVRLVIVPPLKELDPVGLARAYGLPDNEFTHKKGKRI</sequence>
<keyword evidence="2" id="KW-1185">Reference proteome</keyword>
<dbReference type="Proteomes" id="UP000268007">
    <property type="component" value="Unassembled WGS sequence"/>
</dbReference>
<evidence type="ECO:0000313" key="1">
    <source>
        <dbReference type="EMBL" id="RKR80688.1"/>
    </source>
</evidence>
<gene>
    <name evidence="1" type="ORF">BDD43_0820</name>
</gene>